<comment type="caution">
    <text evidence="1">The sequence shown here is derived from an EMBL/GenBank/DDBJ whole genome shotgun (WGS) entry which is preliminary data.</text>
</comment>
<sequence length="161" mass="18307">MHITFKDIQQRHNELQAKFSHRKSELQESANKLVYEYVDSLSLPSETWIDANKVRRPYVCVGKINEKGLFQQMPIAGFDLDNEYRLNFKISTVVDDSEYDGGSDRLVSVSMWKSNGRLNVELAGGKKSFLVSDPSDNNAFFEVCRGIKELVIAGVTDPRLD</sequence>
<dbReference type="Proteomes" id="UP000468995">
    <property type="component" value="Unassembled WGS sequence"/>
</dbReference>
<proteinExistence type="predicted"/>
<dbReference type="EMBL" id="VINI01000017">
    <property type="protein sequence ID" value="MSS32966.1"/>
    <property type="molecule type" value="Genomic_DNA"/>
</dbReference>
<organism evidence="1 2">
    <name type="scientific">Klebsiella pneumoniae</name>
    <dbReference type="NCBI Taxonomy" id="573"/>
    <lineage>
        <taxon>Bacteria</taxon>
        <taxon>Pseudomonadati</taxon>
        <taxon>Pseudomonadota</taxon>
        <taxon>Gammaproteobacteria</taxon>
        <taxon>Enterobacterales</taxon>
        <taxon>Enterobacteriaceae</taxon>
        <taxon>Klebsiella/Raoultella group</taxon>
        <taxon>Klebsiella</taxon>
        <taxon>Klebsiella pneumoniae complex</taxon>
    </lineage>
</organism>
<gene>
    <name evidence="1" type="ORF">FME62_19560</name>
</gene>
<evidence type="ECO:0000313" key="2">
    <source>
        <dbReference type="Proteomes" id="UP000468995"/>
    </source>
</evidence>
<reference evidence="1 2" key="1">
    <citation type="submission" date="2019-07" db="EMBL/GenBank/DDBJ databases">
        <title>Genome sequence of OXA-232-producing Klebsiella pneumoniae ST23 from septicemic neonate.</title>
        <authorList>
            <person name="Mukherjee S."/>
            <person name="Naha S."/>
            <person name="Bhadury P."/>
            <person name="Basu S."/>
        </authorList>
    </citation>
    <scope>NUCLEOTIDE SEQUENCE [LARGE SCALE GENOMIC DNA]</scope>
    <source>
        <strain evidence="1 2">EN5275</strain>
    </source>
</reference>
<protein>
    <submittedName>
        <fullName evidence="1">Uncharacterized protein</fullName>
    </submittedName>
</protein>
<dbReference type="AlphaFoldDB" id="A0AAW9V007"/>
<name>A0AAW9V007_KLEPN</name>
<dbReference type="RefSeq" id="WP_023339166.1">
    <property type="nucleotide sequence ID" value="NZ_CAAGUO010000004.1"/>
</dbReference>
<evidence type="ECO:0000313" key="1">
    <source>
        <dbReference type="EMBL" id="MSS32966.1"/>
    </source>
</evidence>
<accession>A0AAW9V007</accession>